<reference evidence="1" key="1">
    <citation type="submission" date="2022-02" db="EMBL/GenBank/DDBJ databases">
        <title>Plant Genome Project.</title>
        <authorList>
            <person name="Zhang R.-G."/>
        </authorList>
    </citation>
    <scope>NUCLEOTIDE SEQUENCE</scope>
    <source>
        <strain evidence="1">AT1</strain>
    </source>
</reference>
<dbReference type="Proteomes" id="UP001062846">
    <property type="component" value="Chromosome 7"/>
</dbReference>
<name>A0ACC0N1D4_RHOML</name>
<proteinExistence type="predicted"/>
<evidence type="ECO:0000313" key="1">
    <source>
        <dbReference type="EMBL" id="KAI8547113.1"/>
    </source>
</evidence>
<organism evidence="1 2">
    <name type="scientific">Rhododendron molle</name>
    <name type="common">Chinese azalea</name>
    <name type="synonym">Azalea mollis</name>
    <dbReference type="NCBI Taxonomy" id="49168"/>
    <lineage>
        <taxon>Eukaryota</taxon>
        <taxon>Viridiplantae</taxon>
        <taxon>Streptophyta</taxon>
        <taxon>Embryophyta</taxon>
        <taxon>Tracheophyta</taxon>
        <taxon>Spermatophyta</taxon>
        <taxon>Magnoliopsida</taxon>
        <taxon>eudicotyledons</taxon>
        <taxon>Gunneridae</taxon>
        <taxon>Pentapetalae</taxon>
        <taxon>asterids</taxon>
        <taxon>Ericales</taxon>
        <taxon>Ericaceae</taxon>
        <taxon>Ericoideae</taxon>
        <taxon>Rhodoreae</taxon>
        <taxon>Rhododendron</taxon>
    </lineage>
</organism>
<gene>
    <name evidence="1" type="ORF">RHMOL_Rhmol07G0169400</name>
</gene>
<protein>
    <submittedName>
        <fullName evidence="1">Uncharacterized protein</fullName>
    </submittedName>
</protein>
<accession>A0ACC0N1D4</accession>
<keyword evidence="2" id="KW-1185">Reference proteome</keyword>
<comment type="caution">
    <text evidence="1">The sequence shown here is derived from an EMBL/GenBank/DDBJ whole genome shotgun (WGS) entry which is preliminary data.</text>
</comment>
<sequence>MDFLLVVVTTLNLPDLPVSKRAKRTVVHGTGSMSILLISVVASLALVLVILETTHSQVNDPVRYYRGIMIRDPINEPYTFTGNSTVHR</sequence>
<evidence type="ECO:0000313" key="2">
    <source>
        <dbReference type="Proteomes" id="UP001062846"/>
    </source>
</evidence>
<dbReference type="EMBL" id="CM046394">
    <property type="protein sequence ID" value="KAI8547113.1"/>
    <property type="molecule type" value="Genomic_DNA"/>
</dbReference>